<evidence type="ECO:0000256" key="6">
    <source>
        <dbReference type="ARBA" id="ARBA00022847"/>
    </source>
</evidence>
<feature type="transmembrane region" description="Helical" evidence="14">
    <location>
        <begin position="231"/>
        <end position="250"/>
    </location>
</feature>
<protein>
    <recommendedName>
        <fullName evidence="14">Sodium/proline symporter</fullName>
    </recommendedName>
    <alternativeName>
        <fullName evidence="14">Proline permease</fullName>
    </alternativeName>
</protein>
<evidence type="ECO:0000256" key="12">
    <source>
        <dbReference type="ARBA" id="ARBA00033708"/>
    </source>
</evidence>
<keyword evidence="3 14" id="KW-0813">Transport</keyword>
<evidence type="ECO:0000256" key="8">
    <source>
        <dbReference type="ARBA" id="ARBA00023053"/>
    </source>
</evidence>
<dbReference type="CDD" id="cd11475">
    <property type="entry name" value="SLC5sbd_PutP"/>
    <property type="match status" value="1"/>
</dbReference>
<organism evidence="15">
    <name type="scientific">candidate division CPR3 bacterium</name>
    <dbReference type="NCBI Taxonomy" id="2268181"/>
    <lineage>
        <taxon>Bacteria</taxon>
        <taxon>Bacteria division CPR3</taxon>
    </lineage>
</organism>
<dbReference type="NCBIfam" id="TIGR00813">
    <property type="entry name" value="sss"/>
    <property type="match status" value="1"/>
</dbReference>
<comment type="function">
    <text evidence="14">Catalyzes the sodium-dependent uptake of extracellular L-proline.</text>
</comment>
<feature type="transmembrane region" description="Helical" evidence="14">
    <location>
        <begin position="6"/>
        <end position="23"/>
    </location>
</feature>
<keyword evidence="5 14" id="KW-0812">Transmembrane</keyword>
<sequence>MNSLVVLIVFIIYLVVLLVIGYIADLKYSKKFEDFIAAGKGLGALVTAISASASAESAWVMLGLSGYGYIHGMRALWSALGCLLGYFLSAILVVKKLRKESGELGSYTVSDFLADKVGDNTFLIRGIASLIIIIFFTSYVIAQFVGSGKTMDSMGISSYKVGVLIGGIIVGAYVLMGGYASVCWTDLLQGLLMTALFIILPIWGFIKAGGFSGLASKLYGTGLGNPWIDNTGHFALGFIIGELGISLGYIGMPHYVVRYITVKNVKEAKKAALIAFTWGIITFFGSVIIGIIARALIPNLSDPEQAMPTFVRIYTHPIIAGIALSAITAAIMSTADSQLMYSATAFVNDLLKKFLEKRGIKLEDKRMVLIIRIIIALIAVIAIIFALLKVQFIYRYVLDYAWCALGASFGSAILLALHYKKFNKWGVITSLVSGSLLTYLWGLFKLSNYIKIYNLVPIFFVTLFLAWLVSELTSNVKKS</sequence>
<keyword evidence="14" id="KW-0029">Amino-acid transport</keyword>
<feature type="transmembrane region" description="Helical" evidence="14">
    <location>
        <begin position="35"/>
        <end position="55"/>
    </location>
</feature>
<feature type="transmembrane region" description="Helical" evidence="14">
    <location>
        <begin position="367"/>
        <end position="388"/>
    </location>
</feature>
<feature type="transmembrane region" description="Helical" evidence="14">
    <location>
        <begin position="161"/>
        <end position="184"/>
    </location>
</feature>
<dbReference type="PROSITE" id="PS50283">
    <property type="entry name" value="NA_SOLUT_SYMP_3"/>
    <property type="match status" value="1"/>
</dbReference>
<feature type="transmembrane region" description="Helical" evidence="14">
    <location>
        <begin position="450"/>
        <end position="469"/>
    </location>
</feature>
<dbReference type="Gene3D" id="1.20.1730.10">
    <property type="entry name" value="Sodium/glucose cotransporter"/>
    <property type="match status" value="1"/>
</dbReference>
<evidence type="ECO:0000256" key="5">
    <source>
        <dbReference type="ARBA" id="ARBA00022692"/>
    </source>
</evidence>
<keyword evidence="9 14" id="KW-0406">Ion transport</keyword>
<dbReference type="Pfam" id="PF00474">
    <property type="entry name" value="SSF"/>
    <property type="match status" value="1"/>
</dbReference>
<keyword evidence="8 14" id="KW-0915">Sodium</keyword>
<dbReference type="GO" id="GO:0015824">
    <property type="term" value="P:proline transport"/>
    <property type="evidence" value="ECO:0007669"/>
    <property type="project" value="UniProtKB-UniRule"/>
</dbReference>
<feature type="transmembrane region" description="Helical" evidence="14">
    <location>
        <begin position="271"/>
        <end position="293"/>
    </location>
</feature>
<keyword evidence="4 14" id="KW-1003">Cell membrane</keyword>
<dbReference type="InterPro" id="IPR001734">
    <property type="entry name" value="Na/solute_symporter"/>
</dbReference>
<feature type="transmembrane region" description="Helical" evidence="14">
    <location>
        <begin position="400"/>
        <end position="418"/>
    </location>
</feature>
<comment type="caution">
    <text evidence="15">The sequence shown here is derived from an EMBL/GenBank/DDBJ whole genome shotgun (WGS) entry which is preliminary data.</text>
</comment>
<comment type="catalytic activity">
    <reaction evidence="12">
        <text>L-proline(in) + Na(+)(in) = L-proline(out) + Na(+)(out)</text>
        <dbReference type="Rhea" id="RHEA:28967"/>
        <dbReference type="ChEBI" id="CHEBI:29101"/>
        <dbReference type="ChEBI" id="CHEBI:60039"/>
    </reaction>
</comment>
<comment type="similarity">
    <text evidence="2 13">Belongs to the sodium:solute symporter (SSF) (TC 2.A.21) family.</text>
</comment>
<evidence type="ECO:0000256" key="4">
    <source>
        <dbReference type="ARBA" id="ARBA00022475"/>
    </source>
</evidence>
<proteinExistence type="inferred from homology"/>
<comment type="subcellular location">
    <subcellularLocation>
        <location evidence="1 14">Cell membrane</location>
        <topology evidence="1 14">Multi-pass membrane protein</topology>
    </subcellularLocation>
</comment>
<dbReference type="InterPro" id="IPR050277">
    <property type="entry name" value="Sodium:Solute_Symporter"/>
</dbReference>
<dbReference type="EMBL" id="DTGG01000135">
    <property type="protein sequence ID" value="HFZ09367.1"/>
    <property type="molecule type" value="Genomic_DNA"/>
</dbReference>
<feature type="transmembrane region" description="Helical" evidence="14">
    <location>
        <begin position="122"/>
        <end position="141"/>
    </location>
</feature>
<keyword evidence="7 14" id="KW-1133">Transmembrane helix</keyword>
<evidence type="ECO:0000256" key="7">
    <source>
        <dbReference type="ARBA" id="ARBA00022989"/>
    </source>
</evidence>
<dbReference type="GO" id="GO:0005298">
    <property type="term" value="F:proline:sodium symporter activity"/>
    <property type="evidence" value="ECO:0007669"/>
    <property type="project" value="UniProtKB-UniRule"/>
</dbReference>
<dbReference type="InterPro" id="IPR038377">
    <property type="entry name" value="Na/Glc_symporter_sf"/>
</dbReference>
<dbReference type="InterPro" id="IPR011851">
    <property type="entry name" value="Na/Pro_symporter"/>
</dbReference>
<feature type="transmembrane region" description="Helical" evidence="14">
    <location>
        <begin position="75"/>
        <end position="94"/>
    </location>
</feature>
<dbReference type="GO" id="GO:0005886">
    <property type="term" value="C:plasma membrane"/>
    <property type="evidence" value="ECO:0007669"/>
    <property type="project" value="UniProtKB-SubCell"/>
</dbReference>
<name>A0A7V3JAY3_UNCC3</name>
<evidence type="ECO:0000256" key="13">
    <source>
        <dbReference type="RuleBase" id="RU362091"/>
    </source>
</evidence>
<keyword evidence="6 14" id="KW-0769">Symport</keyword>
<keyword evidence="11 14" id="KW-0739">Sodium transport</keyword>
<evidence type="ECO:0000256" key="14">
    <source>
        <dbReference type="RuleBase" id="RU366012"/>
    </source>
</evidence>
<accession>A0A7V3JAY3</accession>
<dbReference type="AlphaFoldDB" id="A0A7V3JAY3"/>
<evidence type="ECO:0000256" key="3">
    <source>
        <dbReference type="ARBA" id="ARBA00022448"/>
    </source>
</evidence>
<feature type="transmembrane region" description="Helical" evidence="14">
    <location>
        <begin position="191"/>
        <end position="211"/>
    </location>
</feature>
<evidence type="ECO:0000256" key="2">
    <source>
        <dbReference type="ARBA" id="ARBA00006434"/>
    </source>
</evidence>
<gene>
    <name evidence="15" type="ORF">ENV41_04475</name>
</gene>
<keyword evidence="10 14" id="KW-0472">Membrane</keyword>
<evidence type="ECO:0000256" key="11">
    <source>
        <dbReference type="ARBA" id="ARBA00023201"/>
    </source>
</evidence>
<evidence type="ECO:0000256" key="9">
    <source>
        <dbReference type="ARBA" id="ARBA00023065"/>
    </source>
</evidence>
<evidence type="ECO:0000256" key="1">
    <source>
        <dbReference type="ARBA" id="ARBA00004651"/>
    </source>
</evidence>
<dbReference type="PANTHER" id="PTHR48086">
    <property type="entry name" value="SODIUM/PROLINE SYMPORTER-RELATED"/>
    <property type="match status" value="1"/>
</dbReference>
<evidence type="ECO:0000256" key="10">
    <source>
        <dbReference type="ARBA" id="ARBA00023136"/>
    </source>
</evidence>
<evidence type="ECO:0000313" key="15">
    <source>
        <dbReference type="EMBL" id="HFZ09367.1"/>
    </source>
</evidence>
<feature type="transmembrane region" description="Helical" evidence="14">
    <location>
        <begin position="313"/>
        <end position="332"/>
    </location>
</feature>
<reference evidence="15" key="1">
    <citation type="journal article" date="2020" name="mSystems">
        <title>Genome- and Community-Level Interaction Insights into Carbon Utilization and Element Cycling Functions of Hydrothermarchaeota in Hydrothermal Sediment.</title>
        <authorList>
            <person name="Zhou Z."/>
            <person name="Liu Y."/>
            <person name="Xu W."/>
            <person name="Pan J."/>
            <person name="Luo Z.H."/>
            <person name="Li M."/>
        </authorList>
    </citation>
    <scope>NUCLEOTIDE SEQUENCE [LARGE SCALE GENOMIC DNA]</scope>
    <source>
        <strain evidence="15">SpSt-757</strain>
    </source>
</reference>
<dbReference type="GO" id="GO:0031402">
    <property type="term" value="F:sodium ion binding"/>
    <property type="evidence" value="ECO:0007669"/>
    <property type="project" value="UniProtKB-UniRule"/>
</dbReference>
<dbReference type="PANTHER" id="PTHR48086:SF3">
    <property type="entry name" value="SODIUM_PROLINE SYMPORTER"/>
    <property type="match status" value="1"/>
</dbReference>
<feature type="transmembrane region" description="Helical" evidence="14">
    <location>
        <begin position="425"/>
        <end position="444"/>
    </location>
</feature>